<comment type="caution">
    <text evidence="2">The sequence shown here is derived from an EMBL/GenBank/DDBJ whole genome shotgun (WGS) entry which is preliminary data.</text>
</comment>
<keyword evidence="1" id="KW-0812">Transmembrane</keyword>
<evidence type="ECO:0008006" key="4">
    <source>
        <dbReference type="Google" id="ProtNLM"/>
    </source>
</evidence>
<dbReference type="Proteomes" id="UP001530315">
    <property type="component" value="Unassembled WGS sequence"/>
</dbReference>
<protein>
    <recommendedName>
        <fullName evidence="4">ADP,ATP carrier protein</fullName>
    </recommendedName>
</protein>
<evidence type="ECO:0000313" key="2">
    <source>
        <dbReference type="EMBL" id="KAL3793567.1"/>
    </source>
</evidence>
<keyword evidence="3" id="KW-1185">Reference proteome</keyword>
<sequence length="310" mass="33437">MTENAKETWGRRDRDVDAVRLSMLSSALENADDGSRAIDMKIRGRKNRVVRGYEAMFASYVAQGLLSARAGASSIVPIAGYIVPPAAISYVMISAARHDRLDSDTYKRLNLALLEYGLIGLLVLALGGGIKRPVRVLPLALTVVNSVKGYAYGVLGWNKDRLDVTLLGDLTKGAKTTVMGFVSKPKNFKAGGYMAATITVASLKLLKLKEIVEVLLSNSPLSGGDFATIVARFNRLAFLTMMSYTLRDAADRDRLGGTTFVQMNYLCALSMAVHCFYYSSGGIATPVGALSAIFGVFFAFNGISSSMNKR</sequence>
<dbReference type="EMBL" id="JALLAZ020000508">
    <property type="protein sequence ID" value="KAL3793567.1"/>
    <property type="molecule type" value="Genomic_DNA"/>
</dbReference>
<proteinExistence type="predicted"/>
<reference evidence="2 3" key="1">
    <citation type="submission" date="2024-10" db="EMBL/GenBank/DDBJ databases">
        <title>Updated reference genomes for cyclostephanoid diatoms.</title>
        <authorList>
            <person name="Roberts W.R."/>
            <person name="Alverson A.J."/>
        </authorList>
    </citation>
    <scope>NUCLEOTIDE SEQUENCE [LARGE SCALE GENOMIC DNA]</scope>
    <source>
        <strain evidence="2 3">AJA276-08</strain>
    </source>
</reference>
<feature type="transmembrane region" description="Helical" evidence="1">
    <location>
        <begin position="109"/>
        <end position="130"/>
    </location>
</feature>
<keyword evidence="1" id="KW-0472">Membrane</keyword>
<evidence type="ECO:0000313" key="3">
    <source>
        <dbReference type="Proteomes" id="UP001530315"/>
    </source>
</evidence>
<feature type="transmembrane region" description="Helical" evidence="1">
    <location>
        <begin position="283"/>
        <end position="303"/>
    </location>
</feature>
<gene>
    <name evidence="2" type="ORF">ACHAW5_002847</name>
</gene>
<feature type="transmembrane region" description="Helical" evidence="1">
    <location>
        <begin position="258"/>
        <end position="277"/>
    </location>
</feature>
<name>A0ABD3Q0U0_9STRA</name>
<organism evidence="2 3">
    <name type="scientific">Stephanodiscus triporus</name>
    <dbReference type="NCBI Taxonomy" id="2934178"/>
    <lineage>
        <taxon>Eukaryota</taxon>
        <taxon>Sar</taxon>
        <taxon>Stramenopiles</taxon>
        <taxon>Ochrophyta</taxon>
        <taxon>Bacillariophyta</taxon>
        <taxon>Coscinodiscophyceae</taxon>
        <taxon>Thalassiosirophycidae</taxon>
        <taxon>Stephanodiscales</taxon>
        <taxon>Stephanodiscaceae</taxon>
        <taxon>Stephanodiscus</taxon>
    </lineage>
</organism>
<feature type="transmembrane region" description="Helical" evidence="1">
    <location>
        <begin position="78"/>
        <end position="97"/>
    </location>
</feature>
<evidence type="ECO:0000256" key="1">
    <source>
        <dbReference type="SAM" id="Phobius"/>
    </source>
</evidence>
<keyword evidence="1" id="KW-1133">Transmembrane helix</keyword>
<accession>A0ABD3Q0U0</accession>
<dbReference type="AlphaFoldDB" id="A0ABD3Q0U0"/>